<comment type="caution">
    <text evidence="2">The sequence shown here is derived from an EMBL/GenBank/DDBJ whole genome shotgun (WGS) entry which is preliminary data.</text>
</comment>
<name>A0A4C1WP75_EUMVA</name>
<dbReference type="Proteomes" id="UP000299102">
    <property type="component" value="Unassembled WGS sequence"/>
</dbReference>
<evidence type="ECO:0000256" key="1">
    <source>
        <dbReference type="SAM" id="MobiDB-lite"/>
    </source>
</evidence>
<organism evidence="2 3">
    <name type="scientific">Eumeta variegata</name>
    <name type="common">Bagworm moth</name>
    <name type="synonym">Eumeta japonica</name>
    <dbReference type="NCBI Taxonomy" id="151549"/>
    <lineage>
        <taxon>Eukaryota</taxon>
        <taxon>Metazoa</taxon>
        <taxon>Ecdysozoa</taxon>
        <taxon>Arthropoda</taxon>
        <taxon>Hexapoda</taxon>
        <taxon>Insecta</taxon>
        <taxon>Pterygota</taxon>
        <taxon>Neoptera</taxon>
        <taxon>Endopterygota</taxon>
        <taxon>Lepidoptera</taxon>
        <taxon>Glossata</taxon>
        <taxon>Ditrysia</taxon>
        <taxon>Tineoidea</taxon>
        <taxon>Psychidae</taxon>
        <taxon>Oiketicinae</taxon>
        <taxon>Eumeta</taxon>
    </lineage>
</organism>
<keyword evidence="3" id="KW-1185">Reference proteome</keyword>
<dbReference type="AlphaFoldDB" id="A0A4C1WP75"/>
<feature type="region of interest" description="Disordered" evidence="1">
    <location>
        <begin position="44"/>
        <end position="65"/>
    </location>
</feature>
<evidence type="ECO:0000313" key="2">
    <source>
        <dbReference type="EMBL" id="GBP51925.1"/>
    </source>
</evidence>
<proteinExistence type="predicted"/>
<sequence>MTFTNIQCDEIYLWATRNLLKVYAPGSRPAVNAAVYAQLRRSCADNGHSSRRQDREASTRSARTKHEIRLKKIKKTTKYVRQDAKVGNAEAVVDGAPPRPRPRARRPRLVRLGCDTARSTCTRRRTLTRETRFAALYRRSTDESL</sequence>
<evidence type="ECO:0000313" key="3">
    <source>
        <dbReference type="Proteomes" id="UP000299102"/>
    </source>
</evidence>
<gene>
    <name evidence="2" type="ORF">EVAR_80020_1</name>
</gene>
<feature type="region of interest" description="Disordered" evidence="1">
    <location>
        <begin position="79"/>
        <end position="107"/>
    </location>
</feature>
<accession>A0A4C1WP75</accession>
<protein>
    <submittedName>
        <fullName evidence="2">Uncharacterized protein</fullName>
    </submittedName>
</protein>
<dbReference type="EMBL" id="BGZK01000592">
    <property type="protein sequence ID" value="GBP51925.1"/>
    <property type="molecule type" value="Genomic_DNA"/>
</dbReference>
<reference evidence="2 3" key="1">
    <citation type="journal article" date="2019" name="Commun. Biol.">
        <title>The bagworm genome reveals a unique fibroin gene that provides high tensile strength.</title>
        <authorList>
            <person name="Kono N."/>
            <person name="Nakamura H."/>
            <person name="Ohtoshi R."/>
            <person name="Tomita M."/>
            <person name="Numata K."/>
            <person name="Arakawa K."/>
        </authorList>
    </citation>
    <scope>NUCLEOTIDE SEQUENCE [LARGE SCALE GENOMIC DNA]</scope>
</reference>